<feature type="compositionally biased region" description="Pro residues" evidence="10">
    <location>
        <begin position="144"/>
        <end position="154"/>
    </location>
</feature>
<evidence type="ECO:0000256" key="10">
    <source>
        <dbReference type="SAM" id="MobiDB-lite"/>
    </source>
</evidence>
<evidence type="ECO:0000256" key="9">
    <source>
        <dbReference type="PROSITE-ProRule" id="PRU10141"/>
    </source>
</evidence>
<feature type="compositionally biased region" description="Polar residues" evidence="10">
    <location>
        <begin position="974"/>
        <end position="986"/>
    </location>
</feature>
<feature type="compositionally biased region" description="Low complexity" evidence="10">
    <location>
        <begin position="123"/>
        <end position="138"/>
    </location>
</feature>
<feature type="region of interest" description="Disordered" evidence="10">
    <location>
        <begin position="853"/>
        <end position="878"/>
    </location>
</feature>
<dbReference type="Proteomes" id="UP000800040">
    <property type="component" value="Unassembled WGS sequence"/>
</dbReference>
<feature type="compositionally biased region" description="Low complexity" evidence="10">
    <location>
        <begin position="10"/>
        <end position="21"/>
    </location>
</feature>
<feature type="region of interest" description="Disordered" evidence="10">
    <location>
        <begin position="497"/>
        <end position="696"/>
    </location>
</feature>
<feature type="region of interest" description="Disordered" evidence="10">
    <location>
        <begin position="1"/>
        <end position="210"/>
    </location>
</feature>
<feature type="compositionally biased region" description="Polar residues" evidence="10">
    <location>
        <begin position="1229"/>
        <end position="1255"/>
    </location>
</feature>
<name>A0A6A5KPK8_9PLEO</name>
<feature type="compositionally biased region" description="Basic and acidic residues" evidence="10">
    <location>
        <begin position="584"/>
        <end position="598"/>
    </location>
</feature>
<dbReference type="PANTHER" id="PTHR48016:SF48">
    <property type="entry name" value="SERINE_THREONINE-PROTEIN KINASE BCK1_SLK1_SSP31"/>
    <property type="match status" value="1"/>
</dbReference>
<feature type="compositionally biased region" description="Basic and acidic residues" evidence="10">
    <location>
        <begin position="999"/>
        <end position="1014"/>
    </location>
</feature>
<feature type="compositionally biased region" description="Polar residues" evidence="10">
    <location>
        <begin position="1150"/>
        <end position="1166"/>
    </location>
</feature>
<dbReference type="PANTHER" id="PTHR48016">
    <property type="entry name" value="MAP KINASE KINASE KINASE SSK2-RELATED-RELATED"/>
    <property type="match status" value="1"/>
</dbReference>
<dbReference type="Pfam" id="PF00069">
    <property type="entry name" value="Pkinase"/>
    <property type="match status" value="1"/>
</dbReference>
<dbReference type="FunFam" id="3.30.200.20:FF:000387">
    <property type="entry name" value="Serine/threonine-protein kinase STE11"/>
    <property type="match status" value="1"/>
</dbReference>
<feature type="region of interest" description="Disordered" evidence="10">
    <location>
        <begin position="1038"/>
        <end position="1175"/>
    </location>
</feature>
<evidence type="ECO:0000256" key="3">
    <source>
        <dbReference type="ARBA" id="ARBA00022679"/>
    </source>
</evidence>
<dbReference type="GO" id="GO:0005524">
    <property type="term" value="F:ATP binding"/>
    <property type="evidence" value="ECO:0007669"/>
    <property type="project" value="UniProtKB-UniRule"/>
</dbReference>
<evidence type="ECO:0000256" key="7">
    <source>
        <dbReference type="ARBA" id="ARBA00047919"/>
    </source>
</evidence>
<dbReference type="InterPro" id="IPR050538">
    <property type="entry name" value="MAP_kinase_kinase_kinase"/>
</dbReference>
<evidence type="ECO:0000259" key="11">
    <source>
        <dbReference type="PROSITE" id="PS50011"/>
    </source>
</evidence>
<feature type="binding site" evidence="9">
    <location>
        <position position="1503"/>
    </location>
    <ligand>
        <name>ATP</name>
        <dbReference type="ChEBI" id="CHEBI:30616"/>
    </ligand>
</feature>
<organism evidence="12 13">
    <name type="scientific">Decorospora gaudefroyi</name>
    <dbReference type="NCBI Taxonomy" id="184978"/>
    <lineage>
        <taxon>Eukaryota</taxon>
        <taxon>Fungi</taxon>
        <taxon>Dikarya</taxon>
        <taxon>Ascomycota</taxon>
        <taxon>Pezizomycotina</taxon>
        <taxon>Dothideomycetes</taxon>
        <taxon>Pleosporomycetidae</taxon>
        <taxon>Pleosporales</taxon>
        <taxon>Pleosporineae</taxon>
        <taxon>Pleosporaceae</taxon>
        <taxon>Decorospora</taxon>
    </lineage>
</organism>
<dbReference type="PROSITE" id="PS00108">
    <property type="entry name" value="PROTEIN_KINASE_ST"/>
    <property type="match status" value="1"/>
</dbReference>
<feature type="region of interest" description="Disordered" evidence="10">
    <location>
        <begin position="1333"/>
        <end position="1365"/>
    </location>
</feature>
<feature type="compositionally biased region" description="Low complexity" evidence="10">
    <location>
        <begin position="1079"/>
        <end position="1095"/>
    </location>
</feature>
<evidence type="ECO:0000256" key="2">
    <source>
        <dbReference type="ARBA" id="ARBA00012411"/>
    </source>
</evidence>
<feature type="compositionally biased region" description="Basic and acidic residues" evidence="10">
    <location>
        <begin position="1256"/>
        <end position="1269"/>
    </location>
</feature>
<feature type="compositionally biased region" description="Polar residues" evidence="10">
    <location>
        <begin position="667"/>
        <end position="676"/>
    </location>
</feature>
<evidence type="ECO:0000313" key="12">
    <source>
        <dbReference type="EMBL" id="KAF1837947.1"/>
    </source>
</evidence>
<reference evidence="12" key="1">
    <citation type="submission" date="2020-01" db="EMBL/GenBank/DDBJ databases">
        <authorList>
            <consortium name="DOE Joint Genome Institute"/>
            <person name="Haridas S."/>
            <person name="Albert R."/>
            <person name="Binder M."/>
            <person name="Bloem J."/>
            <person name="Labutti K."/>
            <person name="Salamov A."/>
            <person name="Andreopoulos B."/>
            <person name="Baker S.E."/>
            <person name="Barry K."/>
            <person name="Bills G."/>
            <person name="Bluhm B.H."/>
            <person name="Cannon C."/>
            <person name="Castanera R."/>
            <person name="Culley D.E."/>
            <person name="Daum C."/>
            <person name="Ezra D."/>
            <person name="Gonzalez J.B."/>
            <person name="Henrissat B."/>
            <person name="Kuo A."/>
            <person name="Liang C."/>
            <person name="Lipzen A."/>
            <person name="Lutzoni F."/>
            <person name="Magnuson J."/>
            <person name="Mondo S."/>
            <person name="Nolan M."/>
            <person name="Ohm R."/>
            <person name="Pangilinan J."/>
            <person name="Park H.-J."/>
            <person name="Ramirez L."/>
            <person name="Alfaro M."/>
            <person name="Sun H."/>
            <person name="Tritt A."/>
            <person name="Yoshinaga Y."/>
            <person name="Zwiers L.-H."/>
            <person name="Turgeon B.G."/>
            <person name="Goodwin S.B."/>
            <person name="Spatafora J.W."/>
            <person name="Crous P.W."/>
            <person name="Grigoriev I.V."/>
        </authorList>
    </citation>
    <scope>NUCLEOTIDE SEQUENCE</scope>
    <source>
        <strain evidence="12">P77</strain>
    </source>
</reference>
<dbReference type="InterPro" id="IPR000719">
    <property type="entry name" value="Prot_kinase_dom"/>
</dbReference>
<feature type="compositionally biased region" description="Polar residues" evidence="10">
    <location>
        <begin position="559"/>
        <end position="577"/>
    </location>
</feature>
<keyword evidence="4 9" id="KW-0547">Nucleotide-binding</keyword>
<dbReference type="PROSITE" id="PS50011">
    <property type="entry name" value="PROTEIN_KINASE_DOM"/>
    <property type="match status" value="1"/>
</dbReference>
<feature type="domain" description="Protein kinase" evidence="11">
    <location>
        <begin position="1474"/>
        <end position="1743"/>
    </location>
</feature>
<comment type="catalytic activity">
    <reaction evidence="7">
        <text>L-threonyl-[protein] + ATP = O-phospho-L-threonyl-[protein] + ADP + H(+)</text>
        <dbReference type="Rhea" id="RHEA:46608"/>
        <dbReference type="Rhea" id="RHEA-COMP:11060"/>
        <dbReference type="Rhea" id="RHEA-COMP:11605"/>
        <dbReference type="ChEBI" id="CHEBI:15378"/>
        <dbReference type="ChEBI" id="CHEBI:30013"/>
        <dbReference type="ChEBI" id="CHEBI:30616"/>
        <dbReference type="ChEBI" id="CHEBI:61977"/>
        <dbReference type="ChEBI" id="CHEBI:456216"/>
        <dbReference type="EC" id="2.7.11.24"/>
    </reaction>
    <physiologicalReaction direction="left-to-right" evidence="7">
        <dbReference type="Rhea" id="RHEA:46609"/>
    </physiologicalReaction>
</comment>
<dbReference type="EC" id="2.7.11.24" evidence="2"/>
<accession>A0A6A5KPK8</accession>
<proteinExistence type="inferred from homology"/>
<dbReference type="InterPro" id="IPR011009">
    <property type="entry name" value="Kinase-like_dom_sf"/>
</dbReference>
<feature type="compositionally biased region" description="Basic and acidic residues" evidence="10">
    <location>
        <begin position="933"/>
        <end position="957"/>
    </location>
</feature>
<evidence type="ECO:0000256" key="1">
    <source>
        <dbReference type="ARBA" id="ARBA00006529"/>
    </source>
</evidence>
<evidence type="ECO:0000313" key="13">
    <source>
        <dbReference type="Proteomes" id="UP000800040"/>
    </source>
</evidence>
<dbReference type="InterPro" id="IPR008271">
    <property type="entry name" value="Ser/Thr_kinase_AS"/>
</dbReference>
<dbReference type="InterPro" id="IPR017441">
    <property type="entry name" value="Protein_kinase_ATP_BS"/>
</dbReference>
<dbReference type="FunFam" id="1.10.510.10:FF:000182">
    <property type="entry name" value="MAP kinase kinase kinase mkh1"/>
    <property type="match status" value="1"/>
</dbReference>
<dbReference type="GO" id="GO:0004707">
    <property type="term" value="F:MAP kinase activity"/>
    <property type="evidence" value="ECO:0007669"/>
    <property type="project" value="UniProtKB-EC"/>
</dbReference>
<keyword evidence="5 12" id="KW-0418">Kinase</keyword>
<evidence type="ECO:0000256" key="8">
    <source>
        <dbReference type="ARBA" id="ARBA00048130"/>
    </source>
</evidence>
<gene>
    <name evidence="12" type="ORF">BDW02DRAFT_565450</name>
</gene>
<comment type="similarity">
    <text evidence="1">Belongs to the protein kinase superfamily. STE Ser/Thr protein kinase family. MAP kinase kinase kinase subfamily.</text>
</comment>
<feature type="compositionally biased region" description="Polar residues" evidence="10">
    <location>
        <begin position="539"/>
        <end position="551"/>
    </location>
</feature>
<feature type="compositionally biased region" description="Low complexity" evidence="10">
    <location>
        <begin position="915"/>
        <end position="926"/>
    </location>
</feature>
<dbReference type="PROSITE" id="PS00107">
    <property type="entry name" value="PROTEIN_KINASE_ATP"/>
    <property type="match status" value="1"/>
</dbReference>
<dbReference type="SUPFAM" id="SSF56112">
    <property type="entry name" value="Protein kinase-like (PK-like)"/>
    <property type="match status" value="1"/>
</dbReference>
<evidence type="ECO:0000256" key="6">
    <source>
        <dbReference type="ARBA" id="ARBA00022840"/>
    </source>
</evidence>
<feature type="compositionally biased region" description="Low complexity" evidence="10">
    <location>
        <begin position="29"/>
        <end position="58"/>
    </location>
</feature>
<evidence type="ECO:0000256" key="4">
    <source>
        <dbReference type="ARBA" id="ARBA00022741"/>
    </source>
</evidence>
<feature type="compositionally biased region" description="Basic and acidic residues" evidence="10">
    <location>
        <begin position="865"/>
        <end position="878"/>
    </location>
</feature>
<dbReference type="Gene3D" id="1.10.510.10">
    <property type="entry name" value="Transferase(Phosphotransferase) domain 1"/>
    <property type="match status" value="1"/>
</dbReference>
<dbReference type="SMART" id="SM00220">
    <property type="entry name" value="S_TKc"/>
    <property type="match status" value="1"/>
</dbReference>
<dbReference type="OrthoDB" id="266718at2759"/>
<evidence type="ECO:0000256" key="5">
    <source>
        <dbReference type="ARBA" id="ARBA00022777"/>
    </source>
</evidence>
<sequence>MDMSQDARQRSSSSSRSTPRPNRNPNPPNSLLLPQLPELPTVTSPPTVTSSPYPLLSPGGAGYLPGPAMHQYIPPPPPQPSGTPAGHIALPPPPPRPTGYANVGGIQIPPPPHANPSWGLPRQQYHQQHQQGYDPGQYRNYPHNLPPPPRPPPQQMQHERDGPLTSATYIPGGESFGPGVGIPPLHTSRAYPDPYYRDDAYSANPDAPPQPFSTSLLESVQSVQYGANNGFNVPQTPTSRTHLNIPTERAQVYDSPGPPTATLQNPMVQNHGSVFHRPESNGTTPISPHDPAMQWPAERVQHWLASNNFSRDWQETFRTLGLEGSKFLDIGRGHGSKGNVAMMHQVIFPQLAKQCTASGTGWDQNRERDEGRKLRRLVRSIVETGATSNPRAPPPPQRSDTGIASAGTEGTVENSPYIGTGRMDFGSTPTTAGNGEESPGRQLLVHSPGANATANPPRRISIQQRNFTVPALGPTPDFSEGPARSPYSREVLQGLEPKPIRHSPNASADFAPSSLGSANYRQASPQQSPGLPSARLATNGGQLSAGLNNPASRYYSPHNRVNSTESINSTFANTGSGPPSGRSFETRSESRNENRKNGYEGSRPGTGLSRYETGDMPSSAKEHDRGFFKKIMGGRKKESHPSPDDTSLDSPNSPASHRTHPSASLFGKNSSETSLNERPPSRRSAQADAEHRAAARGRIAREDRKFAFVTPDGWNYRLVDITNVESAVTLRAVCCEELSQGLSRIPGVELHLTLPGQYEHDDPLSDSKLLDARSQYGNRVGELKIFVKIPTEGTMPSSTGLGVSLPQSSIRSIDEDAYSRLNADSQLDSPGGKSGESTLVADKSAALRKLAEKNEFMPSNGGSRPGDDPSWEPRGELAEEERRKLLEIAAEEHRKENKRKQDEYLKSRFQKMNGSSPDPNSASSDSLCYRSQRIIDFDEPRSSPYEDVKRPFEEQQRKSKQLVPLREPPPVPADTSTLLKANSLSRSKNRGSWPEGDDGPAKRRSTESQSEKRKAIPQGATGLGGIAAAIIGAGTVGAGIGAANRAPPKAPQPPPKDDTSPESLRPSQQILQQNGFATRSGSGRNSPGGSPRSPGELTMSKGNVPFRIPDYEEAFADNTSTDRPDLSLAMPNPAVNPTVSKLRDERSRTPDLSPNSAHAPASTLSRESSRISVYGPTHDFEEARVSFVSKSPNLDPVDSDDDSDDGLFAAPLAGRAGPPTPAKSKPVPRSNSRSQRPNLTLKTSRSKNSLAQVTERSAEHSAVGDRDSQPSDFPPESAASATWTDSPDDTNKFSRRESFASDVWANRPPAEALVEHLDELFPNVNLDQPMLEEDEADASAETAAEAKPAPVDNTPVNQPLTRGGTGLQSIAQRNLRKSGVGLGRTKSIREVVKSQYQPLDKRPLPGQAPVAAAGPSRVATLRNGGDMVRRKSTKMFNARTEQVRPQRGSRLVQLETIPQDHLPTVPSRQPTFKWMKGQLIGKGTFGRVYLGMNITTGELIAVKQVEVNAKAAGSDKDKIKELVKSLDQEIDTMQHLDHPNIVQYLGCERKEYSISIFLEYISGGSVGSCIRKHGKFEESVVSSLTRQTLLGLSYLHREGILHRDLKADNILLDLDGTCKISDFGISKKTDNIYGNDVTNSMQGSVFWMAPEVIRSQGQGYSAKVDIWSLGCVVLEMFAGKRPWSKEEAIGAIYKLGSLNQAPPIPEDVSRVIGVEGLSFMYDCFTIDPTERPTAETLLRAPFCFSDPNYNFLDTELYAKIRGAFQ</sequence>
<feature type="region of interest" description="Disordered" evidence="10">
    <location>
        <begin position="1188"/>
        <end position="1304"/>
    </location>
</feature>
<keyword evidence="3" id="KW-0808">Transferase</keyword>
<feature type="compositionally biased region" description="Basic and acidic residues" evidence="10">
    <location>
        <begin position="1289"/>
        <end position="1299"/>
    </location>
</feature>
<keyword evidence="6 9" id="KW-0067">ATP-binding</keyword>
<feature type="compositionally biased region" description="Polar residues" evidence="10">
    <location>
        <begin position="1061"/>
        <end position="1077"/>
    </location>
</feature>
<feature type="compositionally biased region" description="Polar residues" evidence="10">
    <location>
        <begin position="644"/>
        <end position="656"/>
    </location>
</feature>
<comment type="catalytic activity">
    <reaction evidence="8">
        <text>L-seryl-[protein] + ATP = O-phospho-L-seryl-[protein] + ADP + H(+)</text>
        <dbReference type="Rhea" id="RHEA:17989"/>
        <dbReference type="Rhea" id="RHEA-COMP:9863"/>
        <dbReference type="Rhea" id="RHEA-COMP:11604"/>
        <dbReference type="ChEBI" id="CHEBI:15378"/>
        <dbReference type="ChEBI" id="CHEBI:29999"/>
        <dbReference type="ChEBI" id="CHEBI:30616"/>
        <dbReference type="ChEBI" id="CHEBI:83421"/>
        <dbReference type="ChEBI" id="CHEBI:456216"/>
        <dbReference type="EC" id="2.7.11.24"/>
    </reaction>
    <physiologicalReaction direction="left-to-right" evidence="8">
        <dbReference type="Rhea" id="RHEA:17990"/>
    </physiologicalReaction>
</comment>
<dbReference type="GO" id="GO:0004709">
    <property type="term" value="F:MAP kinase kinase kinase activity"/>
    <property type="evidence" value="ECO:0007669"/>
    <property type="project" value="UniProtKB-ARBA"/>
</dbReference>
<dbReference type="GO" id="GO:0000196">
    <property type="term" value="P:cell integrity MAPK cascade"/>
    <property type="evidence" value="ECO:0007669"/>
    <property type="project" value="UniProtKB-ARBA"/>
</dbReference>
<feature type="compositionally biased region" description="Basic and acidic residues" evidence="10">
    <location>
        <begin position="890"/>
        <end position="906"/>
    </location>
</feature>
<dbReference type="EMBL" id="ML975256">
    <property type="protein sequence ID" value="KAF1837947.1"/>
    <property type="molecule type" value="Genomic_DNA"/>
</dbReference>
<feature type="region of interest" description="Disordered" evidence="10">
    <location>
        <begin position="382"/>
        <end position="461"/>
    </location>
</feature>
<keyword evidence="13" id="KW-1185">Reference proteome</keyword>
<feature type="compositionally biased region" description="Polar residues" evidence="10">
    <location>
        <begin position="514"/>
        <end position="530"/>
    </location>
</feature>
<feature type="region of interest" description="Disordered" evidence="10">
    <location>
        <begin position="890"/>
        <end position="1022"/>
    </location>
</feature>
<protein>
    <recommendedName>
        <fullName evidence="2">mitogen-activated protein kinase</fullName>
        <ecNumber evidence="2">2.7.11.24</ecNumber>
    </recommendedName>
</protein>